<dbReference type="Proteomes" id="UP000277256">
    <property type="component" value="Unassembled WGS sequence"/>
</dbReference>
<organism evidence="1 2">
    <name type="scientific">Glycomyces terrestris</name>
    <dbReference type="NCBI Taxonomy" id="2493553"/>
    <lineage>
        <taxon>Bacteria</taxon>
        <taxon>Bacillati</taxon>
        <taxon>Actinomycetota</taxon>
        <taxon>Actinomycetes</taxon>
        <taxon>Glycomycetales</taxon>
        <taxon>Glycomycetaceae</taxon>
        <taxon>Glycomyces</taxon>
    </lineage>
</organism>
<evidence type="ECO:0000313" key="1">
    <source>
        <dbReference type="EMBL" id="RRS00160.1"/>
    </source>
</evidence>
<protein>
    <submittedName>
        <fullName evidence="1">Uncharacterized protein</fullName>
    </submittedName>
</protein>
<gene>
    <name evidence="1" type="ORF">EIW28_06080</name>
</gene>
<sequence>MSDLEAPESMTGNVFHGEVSTGEGGTVNAFGGDQHNNYYLSVSALRRRIRYASDPARLDRELRLVVPPPGLERDLAALRSTRLLVLCGGSRTGLSTAARQRWRAFAAENPARRAEELFASDEHELVEELGELKRASVLLLDVSHDKDFAMVLTERYALIRAALDEQDSFLVLAVGEAAFSASTRALPGAVHRIGRPDPIAVMEKRMQDAPLLDRLTHHDAFTRAVGELWPPQAVQAAAILDEASPGATVDALVKDLESGLKSWFEELRVLFEDRLTTAPSRALAVATSALEGAERDSVYFAARVLSEAAGETADPSVLADPSLHQSFQDLDAELVSESSSFQKSGYGEAVLAFAWREFPTWRAPIRAWLDRLLRPHQLEDGTLAVLLPRLLSFAAATGAADLVTGRAATIAGDGAGARLRRELAAGLLVSGALDPVVGQQVRAQLWRWSYHRSGVPIALQRTVALVCGDPGYAVRFPRNALTRLKHLLRSESQMVTADATAALVSAAGILPSHTVIEQLAEWAGGGSDPETRGVIPALLVALVEDRQVREQWSGDRLARDHSGAVTALWHGVLTAGAPAAVREAVAAWLDFAAAAPPEYRAPLADRLIAGTDDDFWALGQLSHALSDRAWAGRPSESDAAVLRDHLAATLAQAKDSV</sequence>
<dbReference type="RefSeq" id="WP_125246845.1">
    <property type="nucleotide sequence ID" value="NZ_RSEB01000002.1"/>
</dbReference>
<proteinExistence type="predicted"/>
<evidence type="ECO:0000313" key="2">
    <source>
        <dbReference type="Proteomes" id="UP000277256"/>
    </source>
</evidence>
<comment type="caution">
    <text evidence="1">The sequence shown here is derived from an EMBL/GenBank/DDBJ whole genome shotgun (WGS) entry which is preliminary data.</text>
</comment>
<dbReference type="AlphaFoldDB" id="A0A426UZX1"/>
<accession>A0A426UZX1</accession>
<dbReference type="OrthoDB" id="3277292at2"/>
<name>A0A426UZX1_9ACTN</name>
<keyword evidence="2" id="KW-1185">Reference proteome</keyword>
<reference evidence="1 2" key="1">
    <citation type="submission" date="2018-12" db="EMBL/GenBank/DDBJ databases">
        <title>Glycomyces sp. YIM 121974 draft genome.</title>
        <authorList>
            <person name="Li Q."/>
        </authorList>
    </citation>
    <scope>NUCLEOTIDE SEQUENCE [LARGE SCALE GENOMIC DNA]</scope>
    <source>
        <strain evidence="1 2">YIM 121974</strain>
    </source>
</reference>
<dbReference type="EMBL" id="RSEB01000002">
    <property type="protein sequence ID" value="RRS00160.1"/>
    <property type="molecule type" value="Genomic_DNA"/>
</dbReference>